<evidence type="ECO:0000313" key="5">
    <source>
        <dbReference type="Proteomes" id="UP001175001"/>
    </source>
</evidence>
<dbReference type="InterPro" id="IPR029045">
    <property type="entry name" value="ClpP/crotonase-like_dom_sf"/>
</dbReference>
<evidence type="ECO:0000256" key="1">
    <source>
        <dbReference type="SAM" id="SignalP"/>
    </source>
</evidence>
<dbReference type="PANTHER" id="PTHR37049">
    <property type="entry name" value="PEPTIDASE S41 FAMILY PROTEIN"/>
    <property type="match status" value="1"/>
</dbReference>
<keyword evidence="1" id="KW-0732">Signal</keyword>
<dbReference type="GO" id="GO:0006508">
    <property type="term" value="P:proteolysis"/>
    <property type="evidence" value="ECO:0007669"/>
    <property type="project" value="InterPro"/>
</dbReference>
<proteinExistence type="predicted"/>
<dbReference type="PANTHER" id="PTHR37049:SF4">
    <property type="entry name" value="RHODANESE DOMAIN-CONTAINING PROTEIN"/>
    <property type="match status" value="1"/>
</dbReference>
<feature type="domain" description="Tail specific protease" evidence="2">
    <location>
        <begin position="375"/>
        <end position="590"/>
    </location>
</feature>
<protein>
    <submittedName>
        <fullName evidence="4">Peptidase S41 family protein ustP</fullName>
    </submittedName>
</protein>
<evidence type="ECO:0000259" key="3">
    <source>
        <dbReference type="Pfam" id="PF23658"/>
    </source>
</evidence>
<keyword evidence="5" id="KW-1185">Reference proteome</keyword>
<feature type="chain" id="PRO_5041299562" evidence="1">
    <location>
        <begin position="21"/>
        <end position="789"/>
    </location>
</feature>
<organism evidence="4 5">
    <name type="scientific">Lasiodiplodia hormozganensis</name>
    <dbReference type="NCBI Taxonomy" id="869390"/>
    <lineage>
        <taxon>Eukaryota</taxon>
        <taxon>Fungi</taxon>
        <taxon>Dikarya</taxon>
        <taxon>Ascomycota</taxon>
        <taxon>Pezizomycotina</taxon>
        <taxon>Dothideomycetes</taxon>
        <taxon>Dothideomycetes incertae sedis</taxon>
        <taxon>Botryosphaeriales</taxon>
        <taxon>Botryosphaeriaceae</taxon>
        <taxon>Lasiodiplodia</taxon>
    </lineage>
</organism>
<dbReference type="SUPFAM" id="SSF52096">
    <property type="entry name" value="ClpP/crotonase"/>
    <property type="match status" value="1"/>
</dbReference>
<comment type="caution">
    <text evidence="4">The sequence shown here is derived from an EMBL/GenBank/DDBJ whole genome shotgun (WGS) entry which is preliminary data.</text>
</comment>
<dbReference type="GO" id="GO:0008236">
    <property type="term" value="F:serine-type peptidase activity"/>
    <property type="evidence" value="ECO:0007669"/>
    <property type="project" value="InterPro"/>
</dbReference>
<sequence>MAALRNFAVASGLAVALANANPVLYRRQNETAGSPCASVSALAASQTAASPSATPTVPAGLAYECINSVPINQTAALNLIKTSRPYWEWQSTLAYLKDPPAEYVEKIQDAIDVFAELDALEAKVADGTITKEYEFGYTLYRILQRTHDGHFVYVPDSVGGIFNFGRPLPLVSVSDDGASAPKPYVYPDVLASVLHNATFTPSAVSQIDGEPAATWLENWSQYGSLQDRDALYNNVFYELAVVSLGSSGSGMGTFTGGGRGRWVYPGANTTLSFENGTEHTMQNFAKVLVPFDGVDSGEALYKTFFTTPQDTSFHNGEPESTAAAASSSAAAASSTASSATATATPAPGYPPPVVRMSTNYIGGYYIDDDPAYADVAVLGVASFVGGSGQAEFQSTARQFLAEARAAGKTKLVIDVSANGGGTILLGYDLFKQLFPAIDAFAAADRARATEALDVLGEKFSDIAAGVPRTLDGVETNETLYELEADVVSSYLNFRTDTKPDGTAFESWADKFGPVPSAKGDEYTDLSRWNLSDVLTPFNSGDIWVTGYGEGVKNATQPFKAEDIVVMTDGYCASTCTIFSRLMQDLAGVKYVAMGGRSPSSSTTSSAAPITQAIGGVKGTNNWPWDYIQYNVGLAYSYANATEQDYFDTTSLADYNDQLPFLRAAAGTAYNVNFRDGIKKDDFEARTPTQFVYEPADCRVYWTKEMTVDVTAAWKAVADSAWGYGESKCVAGGLGAPEGNATYGAAEQRRRKRSLLSQVRKRELVESDYPLDLWTDLDGLDLRMDGYMMP</sequence>
<name>A0AA39Z5F7_9PEZI</name>
<evidence type="ECO:0000259" key="2">
    <source>
        <dbReference type="Pfam" id="PF03572"/>
    </source>
</evidence>
<dbReference type="Gene3D" id="3.90.226.10">
    <property type="entry name" value="2-enoyl-CoA Hydratase, Chain A, domain 1"/>
    <property type="match status" value="1"/>
</dbReference>
<evidence type="ECO:0000313" key="4">
    <source>
        <dbReference type="EMBL" id="KAK0664228.1"/>
    </source>
</evidence>
<dbReference type="InterPro" id="IPR052766">
    <property type="entry name" value="S41A_metabolite_peptidase"/>
</dbReference>
<reference evidence="4" key="1">
    <citation type="submission" date="2023-06" db="EMBL/GenBank/DDBJ databases">
        <title>Multi-omics analyses reveal the molecular pathogenesis toolkit of Lasiodiplodia hormozganensis, a cross-kingdom pathogen.</title>
        <authorList>
            <person name="Felix C."/>
            <person name="Meneses R."/>
            <person name="Goncalves M.F.M."/>
            <person name="Tilleman L."/>
            <person name="Duarte A.S."/>
            <person name="Jorrin-Novo J.V."/>
            <person name="Van De Peer Y."/>
            <person name="Deforce D."/>
            <person name="Van Nieuwerburgh F."/>
            <person name="Esteves A.C."/>
            <person name="Alves A."/>
        </authorList>
    </citation>
    <scope>NUCLEOTIDE SEQUENCE</scope>
    <source>
        <strain evidence="4">CBS 339.90</strain>
    </source>
</reference>
<dbReference type="Pfam" id="PF23658">
    <property type="entry name" value="PDZ_CPAF_rel"/>
    <property type="match status" value="1"/>
</dbReference>
<dbReference type="Pfam" id="PF03572">
    <property type="entry name" value="Peptidase_S41"/>
    <property type="match status" value="1"/>
</dbReference>
<feature type="signal peptide" evidence="1">
    <location>
        <begin position="1"/>
        <end position="20"/>
    </location>
</feature>
<dbReference type="AlphaFoldDB" id="A0AA39Z5F7"/>
<dbReference type="InterPro" id="IPR005151">
    <property type="entry name" value="Tail-specific_protease"/>
</dbReference>
<dbReference type="InterPro" id="IPR056186">
    <property type="entry name" value="PDZ_CPAF-rel"/>
</dbReference>
<feature type="domain" description="CPAF-like PDZ" evidence="3">
    <location>
        <begin position="163"/>
        <end position="291"/>
    </location>
</feature>
<accession>A0AA39Z5F7</accession>
<gene>
    <name evidence="4" type="primary">ustP_4</name>
    <name evidence="4" type="ORF">DIS24_g762</name>
</gene>
<dbReference type="EMBL" id="JAUJDW010000002">
    <property type="protein sequence ID" value="KAK0664228.1"/>
    <property type="molecule type" value="Genomic_DNA"/>
</dbReference>
<dbReference type="Proteomes" id="UP001175001">
    <property type="component" value="Unassembled WGS sequence"/>
</dbReference>